<feature type="chain" id="PRO_5016308962" evidence="1">
    <location>
        <begin position="26"/>
        <end position="266"/>
    </location>
</feature>
<keyword evidence="3" id="KW-1185">Reference proteome</keyword>
<gene>
    <name evidence="2" type="ORF">DFR42_11941</name>
</gene>
<evidence type="ECO:0000313" key="2">
    <source>
        <dbReference type="EMBL" id="PXX36835.1"/>
    </source>
</evidence>
<organism evidence="2 3">
    <name type="scientific">Undibacterium pigrum</name>
    <dbReference type="NCBI Taxonomy" id="401470"/>
    <lineage>
        <taxon>Bacteria</taxon>
        <taxon>Pseudomonadati</taxon>
        <taxon>Pseudomonadota</taxon>
        <taxon>Betaproteobacteria</taxon>
        <taxon>Burkholderiales</taxon>
        <taxon>Oxalobacteraceae</taxon>
        <taxon>Undibacterium</taxon>
    </lineage>
</organism>
<sequence>MNAKKSLLTLCLSMGVLALAQPGYAAVCPGEQQIALSFEGKQLDSWTGTSASMRSYTLANGFVLGLKVEQAPREIYARDFARSPEAQPEWVKISIYDASSKQPRYLTSTYGGSNSQQGYSAKGGADRVDELGSKGIKLSLSKPECKVNQADLAAIPTEKELGQVKEQLVATAQTLRWTAQAREDINKGKYVISYHQGSLPENVLARLTSLLQKDGIEIQLIAEGDARNSKDYFIGYGRTMFDAIQARFGAEHLKNIELQLKQEYKS</sequence>
<dbReference type="AlphaFoldDB" id="A0A318IN70"/>
<feature type="signal peptide" evidence="1">
    <location>
        <begin position="1"/>
        <end position="25"/>
    </location>
</feature>
<name>A0A318IN70_9BURK</name>
<comment type="caution">
    <text evidence="2">The sequence shown here is derived from an EMBL/GenBank/DDBJ whole genome shotgun (WGS) entry which is preliminary data.</text>
</comment>
<protein>
    <submittedName>
        <fullName evidence="2">Uncharacterized protein</fullName>
    </submittedName>
</protein>
<dbReference type="Proteomes" id="UP000247792">
    <property type="component" value="Unassembled WGS sequence"/>
</dbReference>
<evidence type="ECO:0000313" key="3">
    <source>
        <dbReference type="Proteomes" id="UP000247792"/>
    </source>
</evidence>
<keyword evidence="1" id="KW-0732">Signal</keyword>
<proteinExistence type="predicted"/>
<accession>A0A318IN70</accession>
<reference evidence="2 3" key="1">
    <citation type="submission" date="2018-05" db="EMBL/GenBank/DDBJ databases">
        <title>Genomic Encyclopedia of Type Strains, Phase IV (KMG-IV): sequencing the most valuable type-strain genomes for metagenomic binning, comparative biology and taxonomic classification.</title>
        <authorList>
            <person name="Goeker M."/>
        </authorList>
    </citation>
    <scope>NUCLEOTIDE SEQUENCE [LARGE SCALE GENOMIC DNA]</scope>
    <source>
        <strain evidence="2 3">DSM 19792</strain>
    </source>
</reference>
<dbReference type="EMBL" id="QJKB01000019">
    <property type="protein sequence ID" value="PXX36835.1"/>
    <property type="molecule type" value="Genomic_DNA"/>
</dbReference>
<dbReference type="RefSeq" id="WP_110258178.1">
    <property type="nucleotide sequence ID" value="NZ_QJKB01000019.1"/>
</dbReference>
<evidence type="ECO:0000256" key="1">
    <source>
        <dbReference type="SAM" id="SignalP"/>
    </source>
</evidence>